<evidence type="ECO:0000256" key="5">
    <source>
        <dbReference type="ARBA" id="ARBA00023136"/>
    </source>
</evidence>
<evidence type="ECO:0000259" key="7">
    <source>
        <dbReference type="PROSITE" id="PS51445"/>
    </source>
</evidence>
<dbReference type="Proteomes" id="UP000183940">
    <property type="component" value="Unassembled WGS sequence"/>
</dbReference>
<dbReference type="GO" id="GO:0012505">
    <property type="term" value="C:endomembrane system"/>
    <property type="evidence" value="ECO:0007669"/>
    <property type="project" value="UniProtKB-SubCell"/>
</dbReference>
<evidence type="ECO:0000256" key="2">
    <source>
        <dbReference type="ARBA" id="ARBA00022549"/>
    </source>
</evidence>
<dbReference type="Pfam" id="PF00427">
    <property type="entry name" value="PBS_linker_poly"/>
    <property type="match status" value="1"/>
</dbReference>
<name>A0A1L9QJE9_9CYAN</name>
<reference evidence="8" key="1">
    <citation type="submission" date="2016-10" db="EMBL/GenBank/DDBJ databases">
        <title>CRISPR-Cas defence system in Roseofilum reptotaenium: evidence of a bacteriophage-cyanobacterium arms race in the coral black band disease.</title>
        <authorList>
            <person name="Buerger P."/>
            <person name="Wood-Charlson E.M."/>
            <person name="Weynberg K.D."/>
            <person name="Willis B."/>
            <person name="Van Oppen M.J."/>
        </authorList>
    </citation>
    <scope>NUCLEOTIDE SEQUENCE [LARGE SCALE GENOMIC DNA]</scope>
    <source>
        <strain evidence="8">AO1-A</strain>
    </source>
</reference>
<organism evidence="8 9">
    <name type="scientific">Roseofilum reptotaenium AO1-A</name>
    <dbReference type="NCBI Taxonomy" id="1925591"/>
    <lineage>
        <taxon>Bacteria</taxon>
        <taxon>Bacillati</taxon>
        <taxon>Cyanobacteriota</taxon>
        <taxon>Cyanophyceae</taxon>
        <taxon>Desertifilales</taxon>
        <taxon>Desertifilaceae</taxon>
        <taxon>Roseofilum</taxon>
    </lineage>
</organism>
<feature type="domain" description="PBS-linker" evidence="7">
    <location>
        <begin position="1"/>
        <end position="171"/>
    </location>
</feature>
<proteinExistence type="inferred from homology"/>
<keyword evidence="4" id="KW-0793">Thylakoid</keyword>
<dbReference type="GO" id="GO:0030089">
    <property type="term" value="C:phycobilisome"/>
    <property type="evidence" value="ECO:0007669"/>
    <property type="project" value="UniProtKB-UniRule"/>
</dbReference>
<keyword evidence="2" id="KW-0042">Antenna complex</keyword>
<evidence type="ECO:0000313" key="9">
    <source>
        <dbReference type="Proteomes" id="UP000183940"/>
    </source>
</evidence>
<dbReference type="STRING" id="1925591.BI308_25420"/>
<dbReference type="InterPro" id="IPR001297">
    <property type="entry name" value="PBS_linker_dom"/>
</dbReference>
<dbReference type="GO" id="GO:0015979">
    <property type="term" value="P:photosynthesis"/>
    <property type="evidence" value="ECO:0007669"/>
    <property type="project" value="InterPro"/>
</dbReference>
<keyword evidence="5" id="KW-0472">Membrane</keyword>
<keyword evidence="9" id="KW-1185">Reference proteome</keyword>
<evidence type="ECO:0000256" key="1">
    <source>
        <dbReference type="ARBA" id="ARBA00004308"/>
    </source>
</evidence>
<evidence type="ECO:0000256" key="3">
    <source>
        <dbReference type="ARBA" id="ARBA00022738"/>
    </source>
</evidence>
<keyword evidence="3 6" id="KW-0605">Phycobilisome</keyword>
<dbReference type="PROSITE" id="PS51445">
    <property type="entry name" value="PBS_LINKER"/>
    <property type="match status" value="1"/>
</dbReference>
<dbReference type="PANTHER" id="PTHR34011">
    <property type="entry name" value="PHYCOBILISOME 32.1 KDA LINKER POLYPEPTIDE, PHYCOCYANIN-ASSOCIATED, ROD 2-RELATED"/>
    <property type="match status" value="1"/>
</dbReference>
<dbReference type="AlphaFoldDB" id="A0A1L9QJE9"/>
<dbReference type="Gene3D" id="1.10.3130.20">
    <property type="entry name" value="Phycobilisome linker domain"/>
    <property type="match status" value="1"/>
</dbReference>
<accession>A0A1L9QJE9</accession>
<sequence>MNCPLKSITVSRTSSLEERQQALVSIYYQVLERQPYQYEHKVLKKAEHQFLHDKIGVRRFLKELGHSSVYLDSFYHRYSNVKFLEICLKHFLGRAPKDKVEIQRYSQILTTRGVDQLITSILDSEEYRKVFGCFTVPYARSLKYYDSPKSYLETQWLNAEHIGQRGTSIPTRYWHDLGLVCEAGVCHPEAGEILHPPISNEVELAVQQLVRLIESEQGKQALASIAPQKLEKLRAVIG</sequence>
<evidence type="ECO:0000256" key="6">
    <source>
        <dbReference type="PROSITE-ProRule" id="PRU00775"/>
    </source>
</evidence>
<dbReference type="InterPro" id="IPR038255">
    <property type="entry name" value="PBS_linker_sf"/>
</dbReference>
<evidence type="ECO:0000313" key="8">
    <source>
        <dbReference type="EMBL" id="OJJ13909.1"/>
    </source>
</evidence>
<comment type="subcellular location">
    <subcellularLocation>
        <location evidence="1">Endomembrane system</location>
    </subcellularLocation>
</comment>
<comment type="caution">
    <text evidence="8">The sequence shown here is derived from an EMBL/GenBank/DDBJ whole genome shotgun (WGS) entry which is preliminary data.</text>
</comment>
<comment type="similarity">
    <text evidence="6">Belongs to the phycobilisome linker protein family.</text>
</comment>
<protein>
    <submittedName>
        <fullName evidence="8">Phycobilisome linker polypeptide</fullName>
    </submittedName>
</protein>
<gene>
    <name evidence="8" type="ORF">BI308_25420</name>
</gene>
<evidence type="ECO:0000256" key="4">
    <source>
        <dbReference type="ARBA" id="ARBA00023078"/>
    </source>
</evidence>
<dbReference type="EMBL" id="MLAW01000088">
    <property type="protein sequence ID" value="OJJ13909.1"/>
    <property type="molecule type" value="Genomic_DNA"/>
</dbReference>